<dbReference type="GeneID" id="107027447"/>
<name>A0ABM1HDY7_SOLPN</name>
<dbReference type="PANTHER" id="PTHR47481">
    <property type="match status" value="1"/>
</dbReference>
<evidence type="ECO:0000313" key="2">
    <source>
        <dbReference type="Proteomes" id="UP000694930"/>
    </source>
</evidence>
<evidence type="ECO:0000256" key="1">
    <source>
        <dbReference type="SAM" id="MobiDB-lite"/>
    </source>
</evidence>
<organism evidence="2 3">
    <name type="scientific">Solanum pennellii</name>
    <name type="common">Tomato</name>
    <name type="synonym">Lycopersicon pennellii</name>
    <dbReference type="NCBI Taxonomy" id="28526"/>
    <lineage>
        <taxon>Eukaryota</taxon>
        <taxon>Viridiplantae</taxon>
        <taxon>Streptophyta</taxon>
        <taxon>Embryophyta</taxon>
        <taxon>Tracheophyta</taxon>
        <taxon>Spermatophyta</taxon>
        <taxon>Magnoliopsida</taxon>
        <taxon>eudicotyledons</taxon>
        <taxon>Gunneridae</taxon>
        <taxon>Pentapetalae</taxon>
        <taxon>asterids</taxon>
        <taxon>lamiids</taxon>
        <taxon>Solanales</taxon>
        <taxon>Solanaceae</taxon>
        <taxon>Solanoideae</taxon>
        <taxon>Solaneae</taxon>
        <taxon>Solanum</taxon>
        <taxon>Solanum subgen. Lycopersicon</taxon>
    </lineage>
</organism>
<feature type="compositionally biased region" description="Basic residues" evidence="1">
    <location>
        <begin position="232"/>
        <end position="242"/>
    </location>
</feature>
<accession>A0ABM1HDY7</accession>
<reference evidence="3" key="2">
    <citation type="submission" date="2025-08" db="UniProtKB">
        <authorList>
            <consortium name="RefSeq"/>
        </authorList>
    </citation>
    <scope>IDENTIFICATION</scope>
</reference>
<dbReference type="RefSeq" id="XP_015084100.1">
    <property type="nucleotide sequence ID" value="XM_015228614.1"/>
</dbReference>
<dbReference type="Proteomes" id="UP000694930">
    <property type="component" value="Chromosome 8"/>
</dbReference>
<protein>
    <submittedName>
        <fullName evidence="3">Uncharacterized protein LOC107027447</fullName>
    </submittedName>
</protein>
<reference evidence="2" key="1">
    <citation type="journal article" date="2014" name="Nat. Genet.">
        <title>The genome of the stress-tolerant wild tomato species Solanum pennellii.</title>
        <authorList>
            <person name="Bolger A."/>
            <person name="Scossa F."/>
            <person name="Bolger M.E."/>
            <person name="Lanz C."/>
            <person name="Maumus F."/>
            <person name="Tohge T."/>
            <person name="Quesneville H."/>
            <person name="Alseekh S."/>
            <person name="Sorensen I."/>
            <person name="Lichtenstein G."/>
            <person name="Fich E.A."/>
            <person name="Conte M."/>
            <person name="Keller H."/>
            <person name="Schneeberger K."/>
            <person name="Schwacke R."/>
            <person name="Ofner I."/>
            <person name="Vrebalov J."/>
            <person name="Xu Y."/>
            <person name="Osorio S."/>
            <person name="Aflitos S.A."/>
            <person name="Schijlen E."/>
            <person name="Jimenez-Gomez J.M."/>
            <person name="Ryngajllo M."/>
            <person name="Kimura S."/>
            <person name="Kumar R."/>
            <person name="Koenig D."/>
            <person name="Headland L.R."/>
            <person name="Maloof J.N."/>
            <person name="Sinha N."/>
            <person name="van Ham R.C."/>
            <person name="Lankhorst R.K."/>
            <person name="Mao L."/>
            <person name="Vogel A."/>
            <person name="Arsova B."/>
            <person name="Panstruga R."/>
            <person name="Fei Z."/>
            <person name="Rose J.K."/>
            <person name="Zamir D."/>
            <person name="Carrari F."/>
            <person name="Giovannoni J.J."/>
            <person name="Weigel D."/>
            <person name="Usadel B."/>
            <person name="Fernie A.R."/>
        </authorList>
    </citation>
    <scope>NUCLEOTIDE SEQUENCE [LARGE SCALE GENOMIC DNA]</scope>
    <source>
        <strain evidence="2">cv. LA0716</strain>
    </source>
</reference>
<dbReference type="PANTHER" id="PTHR47481:SF21">
    <property type="entry name" value="BASIC-LEUCINE ZIPPER TRANSCRIPTION FACTOR Q-RELATED"/>
    <property type="match status" value="1"/>
</dbReference>
<gene>
    <name evidence="3" type="primary">LOC107027447</name>
</gene>
<sequence length="242" mass="27222">MGSNIFIQFNPAFKLPIKLTGSHNFATCKTLFSMLMYGNNLFGYLDGTTPASNRTISLGTNISPNPIFLPWFYQDKLIQNSLMAFVEPTIDSTVATADSAKSAWDALHTTFANKSQTQVFSLRDQLSHVTKDSRSIIEYSHDIWFLSDELAIVGVPVTNPELIVKILSGMELEFREMSGAIRARDTTLSYEELFEKLLDYELFLHHEDAKKLSSPITAAVATPTKNNTNNRNNRRQTTKSQQ</sequence>
<proteinExistence type="predicted"/>
<evidence type="ECO:0000313" key="3">
    <source>
        <dbReference type="RefSeq" id="XP_015084100.1"/>
    </source>
</evidence>
<dbReference type="Pfam" id="PF14223">
    <property type="entry name" value="Retrotran_gag_2"/>
    <property type="match status" value="1"/>
</dbReference>
<feature type="region of interest" description="Disordered" evidence="1">
    <location>
        <begin position="215"/>
        <end position="242"/>
    </location>
</feature>
<keyword evidence="2" id="KW-1185">Reference proteome</keyword>